<dbReference type="WBParaSite" id="ACRNAN_scaffold18985.g14660.t1">
    <property type="protein sequence ID" value="ACRNAN_scaffold18985.g14660.t1"/>
    <property type="gene ID" value="ACRNAN_scaffold18985.g14660"/>
</dbReference>
<feature type="signal peptide" evidence="1">
    <location>
        <begin position="1"/>
        <end position="18"/>
    </location>
</feature>
<keyword evidence="2" id="KW-1185">Reference proteome</keyword>
<accession>A0A914D4K2</accession>
<dbReference type="AlphaFoldDB" id="A0A914D4K2"/>
<evidence type="ECO:0000256" key="1">
    <source>
        <dbReference type="SAM" id="SignalP"/>
    </source>
</evidence>
<evidence type="ECO:0000313" key="2">
    <source>
        <dbReference type="Proteomes" id="UP000887540"/>
    </source>
</evidence>
<protein>
    <submittedName>
        <fullName evidence="3">Uncharacterized protein</fullName>
    </submittedName>
</protein>
<reference evidence="3" key="1">
    <citation type="submission" date="2022-11" db="UniProtKB">
        <authorList>
            <consortium name="WormBaseParasite"/>
        </authorList>
    </citation>
    <scope>IDENTIFICATION</scope>
</reference>
<feature type="chain" id="PRO_5037977410" evidence="1">
    <location>
        <begin position="19"/>
        <end position="186"/>
    </location>
</feature>
<dbReference type="Proteomes" id="UP000887540">
    <property type="component" value="Unplaced"/>
</dbReference>
<name>A0A914D4K2_9BILA</name>
<sequence>MWTNLNIFLFCIVYAASTDETFKSDTKFWQFNLCTPLEIYFLASLSGHIDCHGNPPDLETTSVGVDVDGQEPWATTINSTGSFIVEYSWPKMNTEYGKDGIKTDLTFLLPNVIINFDGSIIELLDNSWKVSWSSPGFMEYVVKDTKKLDLRQNCQATVDVKLFYTFASADKRNPMYFILYDKTDFQ</sequence>
<evidence type="ECO:0000313" key="3">
    <source>
        <dbReference type="WBParaSite" id="ACRNAN_scaffold18985.g14660.t1"/>
    </source>
</evidence>
<keyword evidence="1" id="KW-0732">Signal</keyword>
<organism evidence="2 3">
    <name type="scientific">Acrobeloides nanus</name>
    <dbReference type="NCBI Taxonomy" id="290746"/>
    <lineage>
        <taxon>Eukaryota</taxon>
        <taxon>Metazoa</taxon>
        <taxon>Ecdysozoa</taxon>
        <taxon>Nematoda</taxon>
        <taxon>Chromadorea</taxon>
        <taxon>Rhabditida</taxon>
        <taxon>Tylenchina</taxon>
        <taxon>Cephalobomorpha</taxon>
        <taxon>Cephaloboidea</taxon>
        <taxon>Cephalobidae</taxon>
        <taxon>Acrobeloides</taxon>
    </lineage>
</organism>
<proteinExistence type="predicted"/>